<organism evidence="1 2">
    <name type="scientific">Liparis tanakae</name>
    <name type="common">Tanaka's snailfish</name>
    <dbReference type="NCBI Taxonomy" id="230148"/>
    <lineage>
        <taxon>Eukaryota</taxon>
        <taxon>Metazoa</taxon>
        <taxon>Chordata</taxon>
        <taxon>Craniata</taxon>
        <taxon>Vertebrata</taxon>
        <taxon>Euteleostomi</taxon>
        <taxon>Actinopterygii</taxon>
        <taxon>Neopterygii</taxon>
        <taxon>Teleostei</taxon>
        <taxon>Neoteleostei</taxon>
        <taxon>Acanthomorphata</taxon>
        <taxon>Eupercaria</taxon>
        <taxon>Perciformes</taxon>
        <taxon>Cottioidei</taxon>
        <taxon>Cottales</taxon>
        <taxon>Liparidae</taxon>
        <taxon>Liparis</taxon>
    </lineage>
</organism>
<keyword evidence="2" id="KW-1185">Reference proteome</keyword>
<sequence length="167" mass="17921">MKATQVTKAGRRLDAITDTIAPVVNSFDSPFTLRTRRERLSRPADVFVPKLNGTTARPAGGRATGRRDRHLYRVHDEAESSCELVVEELVSVGFLSLEEVEGTELSAGLGVAVGVAVGVEMEFMQSVDVGLVMELDEVEMVGGRAEEIREGEVMEATGDGGTAVVML</sequence>
<evidence type="ECO:0000313" key="1">
    <source>
        <dbReference type="EMBL" id="TNN87462.1"/>
    </source>
</evidence>
<protein>
    <submittedName>
        <fullName evidence="1">Uncharacterized protein</fullName>
    </submittedName>
</protein>
<comment type="caution">
    <text evidence="1">The sequence shown here is derived from an EMBL/GenBank/DDBJ whole genome shotgun (WGS) entry which is preliminary data.</text>
</comment>
<dbReference type="Proteomes" id="UP000314294">
    <property type="component" value="Unassembled WGS sequence"/>
</dbReference>
<dbReference type="EMBL" id="SRLO01000010">
    <property type="protein sequence ID" value="TNN87462.1"/>
    <property type="molecule type" value="Genomic_DNA"/>
</dbReference>
<accession>A0A4Z2JDZ8</accession>
<reference evidence="1 2" key="1">
    <citation type="submission" date="2019-03" db="EMBL/GenBank/DDBJ databases">
        <title>First draft genome of Liparis tanakae, snailfish: a comprehensive survey of snailfish specific genes.</title>
        <authorList>
            <person name="Kim W."/>
            <person name="Song I."/>
            <person name="Jeong J.-H."/>
            <person name="Kim D."/>
            <person name="Kim S."/>
            <person name="Ryu S."/>
            <person name="Song J.Y."/>
            <person name="Lee S.K."/>
        </authorList>
    </citation>
    <scope>NUCLEOTIDE SEQUENCE [LARGE SCALE GENOMIC DNA]</scope>
    <source>
        <tissue evidence="1">Muscle</tissue>
    </source>
</reference>
<name>A0A4Z2JDZ8_9TELE</name>
<dbReference type="AlphaFoldDB" id="A0A4Z2JDZ8"/>
<evidence type="ECO:0000313" key="2">
    <source>
        <dbReference type="Proteomes" id="UP000314294"/>
    </source>
</evidence>
<gene>
    <name evidence="1" type="ORF">EYF80_002179</name>
</gene>
<proteinExistence type="predicted"/>